<dbReference type="InterPro" id="IPR041188">
    <property type="entry name" value="HTH_ABP1_N"/>
</dbReference>
<sequence>MGRKGEKHSSLTFAQKRELVLRAKSEPRLTQQMLAQWANETFQTNIKRSTVSVILKTFDESKYHETENPSSKRTREVTFPKFDEALRDWALEFGDPTEITDSMIIEKGKEIAEIQQISEDALTFSSGWLSSFKKRHSVGHRKEKERTENSLVCNNVEDKISITEAIEMCDNLHKYFAQQNENKQTQLELIRIVKNDLLTTQLKQMKQSSIQNFFLRKKLHL</sequence>
<dbReference type="VEuPathDB" id="VectorBase:LDEU000582"/>
<dbReference type="Pfam" id="PF18107">
    <property type="entry name" value="HTH_ABP1_N"/>
    <property type="match status" value="1"/>
</dbReference>
<name>A0A443SVA5_9ACAR</name>
<comment type="caution">
    <text evidence="4">The sequence shown here is derived from an EMBL/GenBank/DDBJ whole genome shotgun (WGS) entry which is preliminary data.</text>
</comment>
<accession>A0A443SVA5</accession>
<gene>
    <name evidence="4" type="ORF">B4U80_12949</name>
</gene>
<evidence type="ECO:0000313" key="5">
    <source>
        <dbReference type="Proteomes" id="UP000288716"/>
    </source>
</evidence>
<dbReference type="InterPro" id="IPR006600">
    <property type="entry name" value="HTH_CenpB_DNA-bd_dom"/>
</dbReference>
<dbReference type="STRING" id="299467.A0A443SVA5"/>
<keyword evidence="5" id="KW-1185">Reference proteome</keyword>
<keyword evidence="2" id="KW-0238">DNA-binding</keyword>
<dbReference type="OrthoDB" id="125347at2759"/>
<protein>
    <submittedName>
        <fullName evidence="4">Pdc2p-like protein</fullName>
    </submittedName>
</protein>
<dbReference type="AlphaFoldDB" id="A0A443SVA5"/>
<evidence type="ECO:0000256" key="1">
    <source>
        <dbReference type="ARBA" id="ARBA00004123"/>
    </source>
</evidence>
<comment type="subcellular location">
    <subcellularLocation>
        <location evidence="1">Nucleus</location>
    </subcellularLocation>
</comment>
<dbReference type="GO" id="GO:0005634">
    <property type="term" value="C:nucleus"/>
    <property type="evidence" value="ECO:0007669"/>
    <property type="project" value="UniProtKB-SubCell"/>
</dbReference>
<feature type="domain" description="HTH CENPB-type" evidence="3">
    <location>
        <begin position="70"/>
        <end position="142"/>
    </location>
</feature>
<dbReference type="InterPro" id="IPR009057">
    <property type="entry name" value="Homeodomain-like_sf"/>
</dbReference>
<dbReference type="SUPFAM" id="SSF46689">
    <property type="entry name" value="Homeodomain-like"/>
    <property type="match status" value="1"/>
</dbReference>
<dbReference type="Proteomes" id="UP000288716">
    <property type="component" value="Unassembled WGS sequence"/>
</dbReference>
<dbReference type="Pfam" id="PF03221">
    <property type="entry name" value="HTH_Tnp_Tc5"/>
    <property type="match status" value="1"/>
</dbReference>
<reference evidence="4 5" key="1">
    <citation type="journal article" date="2018" name="Gigascience">
        <title>Genomes of trombidid mites reveal novel predicted allergens and laterally-transferred genes associated with secondary metabolism.</title>
        <authorList>
            <person name="Dong X."/>
            <person name="Chaisiri K."/>
            <person name="Xia D."/>
            <person name="Armstrong S.D."/>
            <person name="Fang Y."/>
            <person name="Donnelly M.J."/>
            <person name="Kadowaki T."/>
            <person name="McGarry J.W."/>
            <person name="Darby A.C."/>
            <person name="Makepeace B.L."/>
        </authorList>
    </citation>
    <scope>NUCLEOTIDE SEQUENCE [LARGE SCALE GENOMIC DNA]</scope>
    <source>
        <strain evidence="4">UoL-UT</strain>
    </source>
</reference>
<dbReference type="Gene3D" id="1.10.10.60">
    <property type="entry name" value="Homeodomain-like"/>
    <property type="match status" value="2"/>
</dbReference>
<proteinExistence type="predicted"/>
<organism evidence="4 5">
    <name type="scientific">Leptotrombidium deliense</name>
    <dbReference type="NCBI Taxonomy" id="299467"/>
    <lineage>
        <taxon>Eukaryota</taxon>
        <taxon>Metazoa</taxon>
        <taxon>Ecdysozoa</taxon>
        <taxon>Arthropoda</taxon>
        <taxon>Chelicerata</taxon>
        <taxon>Arachnida</taxon>
        <taxon>Acari</taxon>
        <taxon>Acariformes</taxon>
        <taxon>Trombidiformes</taxon>
        <taxon>Prostigmata</taxon>
        <taxon>Anystina</taxon>
        <taxon>Parasitengona</taxon>
        <taxon>Trombiculoidea</taxon>
        <taxon>Trombiculidae</taxon>
        <taxon>Leptotrombidium</taxon>
    </lineage>
</organism>
<dbReference type="EMBL" id="NCKV01000158">
    <property type="protein sequence ID" value="RWS31453.1"/>
    <property type="molecule type" value="Genomic_DNA"/>
</dbReference>
<dbReference type="PROSITE" id="PS51253">
    <property type="entry name" value="HTH_CENPB"/>
    <property type="match status" value="1"/>
</dbReference>
<dbReference type="GO" id="GO:0003677">
    <property type="term" value="F:DNA binding"/>
    <property type="evidence" value="ECO:0007669"/>
    <property type="project" value="UniProtKB-KW"/>
</dbReference>
<dbReference type="SMART" id="SM00674">
    <property type="entry name" value="CENPB"/>
    <property type="match status" value="1"/>
</dbReference>
<evidence type="ECO:0000313" key="4">
    <source>
        <dbReference type="EMBL" id="RWS31453.1"/>
    </source>
</evidence>
<evidence type="ECO:0000259" key="3">
    <source>
        <dbReference type="PROSITE" id="PS51253"/>
    </source>
</evidence>
<evidence type="ECO:0000256" key="2">
    <source>
        <dbReference type="ARBA" id="ARBA00023125"/>
    </source>
</evidence>